<gene>
    <name evidence="1" type="ORF">FOC81_08800</name>
</gene>
<dbReference type="AlphaFoldDB" id="A0A6N0JI49"/>
<dbReference type="EMBL" id="CP054569">
    <property type="protein sequence ID" value="QKQ46785.1"/>
    <property type="molecule type" value="Genomic_DNA"/>
</dbReference>
<organism evidence="1 2">
    <name type="scientific">Achromobacter denitrificans</name>
    <name type="common">Alcaligenes denitrificans</name>
    <dbReference type="NCBI Taxonomy" id="32002"/>
    <lineage>
        <taxon>Bacteria</taxon>
        <taxon>Pseudomonadati</taxon>
        <taxon>Pseudomonadota</taxon>
        <taxon>Betaproteobacteria</taxon>
        <taxon>Burkholderiales</taxon>
        <taxon>Alcaligenaceae</taxon>
        <taxon>Achromobacter</taxon>
    </lineage>
</organism>
<protein>
    <submittedName>
        <fullName evidence="1">Uncharacterized protein</fullName>
    </submittedName>
</protein>
<proteinExistence type="predicted"/>
<accession>A0A6N0JI49</accession>
<sequence length="57" mass="6790">MTDQRTKFEAWATEHFAQFGQQPNLTRATKQPYNYHDVIANSLWWGFQAGWDAREDE</sequence>
<name>A0A6N0JI49_ACHDE</name>
<dbReference type="Proteomes" id="UP000509782">
    <property type="component" value="Chromosome"/>
</dbReference>
<reference evidence="1 2" key="1">
    <citation type="submission" date="2020-05" db="EMBL/GenBank/DDBJ databases">
        <title>FDA dAtabase for Regulatory Grade micrObial Sequences (FDA-ARGOS): Supporting development and validation of Infectious Disease Dx tests.</title>
        <authorList>
            <person name="Sproer C."/>
            <person name="Gronow S."/>
            <person name="Severitt S."/>
            <person name="Schroder I."/>
            <person name="Tallon L."/>
            <person name="Sadzewicz L."/>
            <person name="Zhao X."/>
            <person name="Vavikolanu K."/>
            <person name="Mehta A."/>
            <person name="Aluvathingal J."/>
            <person name="Nadendla S."/>
            <person name="Myers T."/>
            <person name="Yan Y."/>
            <person name="Sichtig H."/>
        </authorList>
    </citation>
    <scope>NUCLEOTIDE SEQUENCE [LARGE SCALE GENOMIC DNA]</scope>
    <source>
        <strain evidence="1 2">FDAARGOS_787</strain>
    </source>
</reference>
<evidence type="ECO:0000313" key="1">
    <source>
        <dbReference type="EMBL" id="QKQ46785.1"/>
    </source>
</evidence>
<dbReference type="RefSeq" id="WP_174716074.1">
    <property type="nucleotide sequence ID" value="NZ_CP054569.1"/>
</dbReference>
<evidence type="ECO:0000313" key="2">
    <source>
        <dbReference type="Proteomes" id="UP000509782"/>
    </source>
</evidence>